<keyword evidence="2" id="KW-1185">Reference proteome</keyword>
<dbReference type="OrthoDB" id="1685122at2759"/>
<evidence type="ECO:0000313" key="1">
    <source>
        <dbReference type="EMBL" id="KAJ4970442.1"/>
    </source>
</evidence>
<reference evidence="1" key="1">
    <citation type="journal article" date="2023" name="Plant J.">
        <title>The genome of the king protea, Protea cynaroides.</title>
        <authorList>
            <person name="Chang J."/>
            <person name="Duong T.A."/>
            <person name="Schoeman C."/>
            <person name="Ma X."/>
            <person name="Roodt D."/>
            <person name="Barker N."/>
            <person name="Li Z."/>
            <person name="Van de Peer Y."/>
            <person name="Mizrachi E."/>
        </authorList>
    </citation>
    <scope>NUCLEOTIDE SEQUENCE</scope>
    <source>
        <tissue evidence="1">Young leaves</tissue>
    </source>
</reference>
<accession>A0A9Q0KH62</accession>
<dbReference type="Proteomes" id="UP001141806">
    <property type="component" value="Unassembled WGS sequence"/>
</dbReference>
<dbReference type="AlphaFoldDB" id="A0A9Q0KH62"/>
<dbReference type="PANTHER" id="PTHR11439:SF450">
    <property type="entry name" value="REVERSE TRANSCRIPTASE TY1_COPIA-TYPE DOMAIN-CONTAINING PROTEIN"/>
    <property type="match status" value="1"/>
</dbReference>
<dbReference type="EMBL" id="JAMYWD010000005">
    <property type="protein sequence ID" value="KAJ4970442.1"/>
    <property type="molecule type" value="Genomic_DNA"/>
</dbReference>
<evidence type="ECO:0000313" key="2">
    <source>
        <dbReference type="Proteomes" id="UP001141806"/>
    </source>
</evidence>
<name>A0A9Q0KH62_9MAGN</name>
<gene>
    <name evidence="1" type="ORF">NE237_003541</name>
</gene>
<organism evidence="1 2">
    <name type="scientific">Protea cynaroides</name>
    <dbReference type="NCBI Taxonomy" id="273540"/>
    <lineage>
        <taxon>Eukaryota</taxon>
        <taxon>Viridiplantae</taxon>
        <taxon>Streptophyta</taxon>
        <taxon>Embryophyta</taxon>
        <taxon>Tracheophyta</taxon>
        <taxon>Spermatophyta</taxon>
        <taxon>Magnoliopsida</taxon>
        <taxon>Proteales</taxon>
        <taxon>Proteaceae</taxon>
        <taxon>Protea</taxon>
    </lineage>
</organism>
<sequence>MIEFKPVNTPMAATQPPTTVGGAPFSDPMQYCSVVGALQYVTLTRPNVAFAVNRVCQYMHSPTSDQWIMVKRIPRYLKATANHGFLITKNSALTLQAFTNSDWARNSTDSKSIGGYAIYLGSNLISWTSRKQKIVARSSTESEYKALVDAVAELIGLESLLKKIGCSLYTIPILWCDNIGATYLSANPVFHARIKHL</sequence>
<comment type="caution">
    <text evidence="1">The sequence shown here is derived from an EMBL/GenBank/DDBJ whole genome shotgun (WGS) entry which is preliminary data.</text>
</comment>
<proteinExistence type="predicted"/>
<dbReference type="PANTHER" id="PTHR11439">
    <property type="entry name" value="GAG-POL-RELATED RETROTRANSPOSON"/>
    <property type="match status" value="1"/>
</dbReference>
<dbReference type="SUPFAM" id="SSF56672">
    <property type="entry name" value="DNA/RNA polymerases"/>
    <property type="match status" value="1"/>
</dbReference>
<dbReference type="InterPro" id="IPR043502">
    <property type="entry name" value="DNA/RNA_pol_sf"/>
</dbReference>
<dbReference type="CDD" id="cd09272">
    <property type="entry name" value="RNase_HI_RT_Ty1"/>
    <property type="match status" value="1"/>
</dbReference>
<protein>
    <submittedName>
        <fullName evidence="1">Uncharacterized protein</fullName>
    </submittedName>
</protein>